<feature type="signal peptide" evidence="3">
    <location>
        <begin position="1"/>
        <end position="25"/>
    </location>
</feature>
<evidence type="ECO:0000313" key="5">
    <source>
        <dbReference type="EMBL" id="AYD90508.1"/>
    </source>
</evidence>
<gene>
    <name evidence="5" type="ORF">D5R93_11800</name>
</gene>
<keyword evidence="2" id="KW-0812">Transmembrane</keyword>
<evidence type="ECO:0000313" key="6">
    <source>
        <dbReference type="Proteomes" id="UP000273001"/>
    </source>
</evidence>
<evidence type="ECO:0000256" key="3">
    <source>
        <dbReference type="SAM" id="SignalP"/>
    </source>
</evidence>
<evidence type="ECO:0000256" key="1">
    <source>
        <dbReference type="SAM" id="MobiDB-lite"/>
    </source>
</evidence>
<name>A0ABM6Z5J8_9ACTO</name>
<dbReference type="Proteomes" id="UP000273001">
    <property type="component" value="Chromosome"/>
</dbReference>
<accession>A0ABM6Z5J8</accession>
<feature type="transmembrane region" description="Helical" evidence="2">
    <location>
        <begin position="185"/>
        <end position="206"/>
    </location>
</feature>
<dbReference type="EMBL" id="CP032514">
    <property type="protein sequence ID" value="AYD90508.1"/>
    <property type="molecule type" value="Genomic_DNA"/>
</dbReference>
<feature type="domain" description="LppM" evidence="4">
    <location>
        <begin position="23"/>
        <end position="176"/>
    </location>
</feature>
<keyword evidence="2" id="KW-0472">Membrane</keyword>
<keyword evidence="2" id="KW-1133">Transmembrane helix</keyword>
<evidence type="ECO:0000259" key="4">
    <source>
        <dbReference type="Pfam" id="PF21946"/>
    </source>
</evidence>
<dbReference type="InterPro" id="IPR053807">
    <property type="entry name" value="LppM"/>
</dbReference>
<proteinExistence type="predicted"/>
<dbReference type="PROSITE" id="PS51257">
    <property type="entry name" value="PROKAR_LIPOPROTEIN"/>
    <property type="match status" value="1"/>
</dbReference>
<keyword evidence="6" id="KW-1185">Reference proteome</keyword>
<keyword evidence="3" id="KW-0732">Signal</keyword>
<feature type="region of interest" description="Disordered" evidence="1">
    <location>
        <begin position="209"/>
        <end position="262"/>
    </location>
</feature>
<feature type="compositionally biased region" description="Low complexity" evidence="1">
    <location>
        <begin position="239"/>
        <end position="262"/>
    </location>
</feature>
<sequence length="262" mass="27703">MRLRCTAALLLASAALLLTSCDAHITMTIDGDKDTVRSSVVVWDSALSETDCSAEGMSDMLGATAPLPDTAEETAFTWTDHQGQPACQITSADVPLDEMDASTTVSHEEGSYVVELDRGTTSRETIESFYGPMDVSLTITFPGEVTEASGNAEIDGSSVTWSDVLEEEGTLRAQAEDSSFSPLPWVALGGVALLAVVGAVTTTILLRRRRRHRAAPASPEPPATGTAPSAQPGPPPLQQPAANQDQQPPAQPQQPHQYTSQE</sequence>
<dbReference type="Pfam" id="PF21946">
    <property type="entry name" value="LppM"/>
    <property type="match status" value="1"/>
</dbReference>
<feature type="chain" id="PRO_5046253877" description="LppM domain-containing protein" evidence="3">
    <location>
        <begin position="26"/>
        <end position="262"/>
    </location>
</feature>
<reference evidence="5 6" key="1">
    <citation type="submission" date="2018-09" db="EMBL/GenBank/DDBJ databases">
        <authorList>
            <person name="Li J."/>
        </authorList>
    </citation>
    <scope>NUCLEOTIDE SEQUENCE [LARGE SCALE GENOMIC DNA]</scope>
    <source>
        <strain evidence="5 6">2129</strain>
    </source>
</reference>
<evidence type="ECO:0000256" key="2">
    <source>
        <dbReference type="SAM" id="Phobius"/>
    </source>
</evidence>
<organism evidence="5 6">
    <name type="scientific">Actinomyces lilanjuaniae</name>
    <dbReference type="NCBI Taxonomy" id="2321394"/>
    <lineage>
        <taxon>Bacteria</taxon>
        <taxon>Bacillati</taxon>
        <taxon>Actinomycetota</taxon>
        <taxon>Actinomycetes</taxon>
        <taxon>Actinomycetales</taxon>
        <taxon>Actinomycetaceae</taxon>
        <taxon>Actinomyces</taxon>
    </lineage>
</organism>
<protein>
    <recommendedName>
        <fullName evidence="4">LppM domain-containing protein</fullName>
    </recommendedName>
</protein>